<evidence type="ECO:0000256" key="1">
    <source>
        <dbReference type="SAM" id="SignalP"/>
    </source>
</evidence>
<accession>A0A1F4TP41</accession>
<feature type="signal peptide" evidence="1">
    <location>
        <begin position="1"/>
        <end position="20"/>
    </location>
</feature>
<protein>
    <recommendedName>
        <fullName evidence="4">NADH:ubiquinone oxidoreductase intermediate-associated protein 30 domain-containing protein</fullName>
    </recommendedName>
</protein>
<evidence type="ECO:0008006" key="4">
    <source>
        <dbReference type="Google" id="ProtNLM"/>
    </source>
</evidence>
<reference evidence="2 3" key="1">
    <citation type="journal article" date="2016" name="Nat. Commun.">
        <title>Thousands of microbial genomes shed light on interconnected biogeochemical processes in an aquifer system.</title>
        <authorList>
            <person name="Anantharaman K."/>
            <person name="Brown C.T."/>
            <person name="Hug L.A."/>
            <person name="Sharon I."/>
            <person name="Castelle C.J."/>
            <person name="Probst A.J."/>
            <person name="Thomas B.C."/>
            <person name="Singh A."/>
            <person name="Wilkins M.J."/>
            <person name="Karaoz U."/>
            <person name="Brodie E.L."/>
            <person name="Williams K.H."/>
            <person name="Hubbard S.S."/>
            <person name="Banfield J.F."/>
        </authorList>
    </citation>
    <scope>NUCLEOTIDE SEQUENCE [LARGE SCALE GENOMIC DNA]</scope>
</reference>
<dbReference type="AlphaFoldDB" id="A0A1F4TP41"/>
<dbReference type="EMBL" id="MEUI01000019">
    <property type="protein sequence ID" value="OGC34359.1"/>
    <property type="molecule type" value="Genomic_DNA"/>
</dbReference>
<sequence length="215" mass="24488">MKRFLFLVVLTFIITNLAYAQFSFHLIDNFEDANFTRDPKWWRFGDVKTEIVKNPETTARDLITESCGDYSLRLSGKTNDWYIGGMGTDLGVDAARFSRFQIDISGNKKFQGKLIVEFFDDDNQNYQIEQDPQKNYEAIYDDKWVAEILVQGDGFTRTSIPFTAFKDANPGVGDDIWNPDQDDASGGLLKMQLIVISGDQAGQADFKIDNLLLTY</sequence>
<evidence type="ECO:0000313" key="2">
    <source>
        <dbReference type="EMBL" id="OGC34359.1"/>
    </source>
</evidence>
<evidence type="ECO:0000313" key="3">
    <source>
        <dbReference type="Proteomes" id="UP000177309"/>
    </source>
</evidence>
<comment type="caution">
    <text evidence="2">The sequence shown here is derived from an EMBL/GenBank/DDBJ whole genome shotgun (WGS) entry which is preliminary data.</text>
</comment>
<dbReference type="Proteomes" id="UP000177309">
    <property type="component" value="Unassembled WGS sequence"/>
</dbReference>
<proteinExistence type="predicted"/>
<keyword evidence="1" id="KW-0732">Signal</keyword>
<feature type="chain" id="PRO_5009514657" description="NADH:ubiquinone oxidoreductase intermediate-associated protein 30 domain-containing protein" evidence="1">
    <location>
        <begin position="21"/>
        <end position="215"/>
    </location>
</feature>
<gene>
    <name evidence="2" type="ORF">A2462_07870</name>
</gene>
<name>A0A1F4TP41_UNCSA</name>
<organism evidence="2 3">
    <name type="scientific">candidate division WOR-1 bacterium RIFOXYC2_FULL_41_25</name>
    <dbReference type="NCBI Taxonomy" id="1802586"/>
    <lineage>
        <taxon>Bacteria</taxon>
        <taxon>Bacillati</taxon>
        <taxon>Saganbacteria</taxon>
    </lineage>
</organism>